<evidence type="ECO:0000313" key="2">
    <source>
        <dbReference type="Proteomes" id="UP000183529"/>
    </source>
</evidence>
<dbReference type="EMBL" id="FNZM01000008">
    <property type="protein sequence ID" value="SEJ77940.1"/>
    <property type="molecule type" value="Genomic_DNA"/>
</dbReference>
<accession>A0AAQ1GGH5</accession>
<gene>
    <name evidence="1" type="ORF">SAMN05216550_108223</name>
</gene>
<organism evidence="1 2">
    <name type="scientific">Paraburkholderia tropica</name>
    <dbReference type="NCBI Taxonomy" id="92647"/>
    <lineage>
        <taxon>Bacteria</taxon>
        <taxon>Pseudomonadati</taxon>
        <taxon>Pseudomonadota</taxon>
        <taxon>Betaproteobacteria</taxon>
        <taxon>Burkholderiales</taxon>
        <taxon>Burkholderiaceae</taxon>
        <taxon>Paraburkholderia</taxon>
    </lineage>
</organism>
<sequence length="94" mass="10147">MVNRFNVSPIKRPASLDLDSSEVLALIGDASRFFVYADEAFAELATLFRSIQSLSDDPEAVRGLAAVGLRIASDRGGEFEDIAADYGAEVERHG</sequence>
<comment type="caution">
    <text evidence="1">The sequence shown here is derived from an EMBL/GenBank/DDBJ whole genome shotgun (WGS) entry which is preliminary data.</text>
</comment>
<name>A0AAQ1GGH5_9BURK</name>
<reference evidence="1 2" key="1">
    <citation type="submission" date="2016-10" db="EMBL/GenBank/DDBJ databases">
        <authorList>
            <person name="Varghese N."/>
            <person name="Submissions S."/>
        </authorList>
    </citation>
    <scope>NUCLEOTIDE SEQUENCE [LARGE SCALE GENOMIC DNA]</scope>
    <source>
        <strain evidence="1 2">LMG 22274</strain>
    </source>
</reference>
<protein>
    <submittedName>
        <fullName evidence="1">Uncharacterized protein</fullName>
    </submittedName>
</protein>
<proteinExistence type="predicted"/>
<dbReference type="AlphaFoldDB" id="A0AAQ1GGH5"/>
<dbReference type="Proteomes" id="UP000183529">
    <property type="component" value="Unassembled WGS sequence"/>
</dbReference>
<evidence type="ECO:0000313" key="1">
    <source>
        <dbReference type="EMBL" id="SEJ77940.1"/>
    </source>
</evidence>
<dbReference type="RefSeq" id="WP_074983949.1">
    <property type="nucleotide sequence ID" value="NZ_CADFGN010000003.1"/>
</dbReference>